<accession>A0A8H6C468</accession>
<organism evidence="2 3">
    <name type="scientific">Candida albicans</name>
    <name type="common">Yeast</name>
    <dbReference type="NCBI Taxonomy" id="5476"/>
    <lineage>
        <taxon>Eukaryota</taxon>
        <taxon>Fungi</taxon>
        <taxon>Dikarya</taxon>
        <taxon>Ascomycota</taxon>
        <taxon>Saccharomycotina</taxon>
        <taxon>Pichiomycetes</taxon>
        <taxon>Debaryomycetaceae</taxon>
        <taxon>Candida/Lodderomyces clade</taxon>
        <taxon>Candida</taxon>
    </lineage>
</organism>
<feature type="region of interest" description="Disordered" evidence="1">
    <location>
        <begin position="34"/>
        <end position="86"/>
    </location>
</feature>
<reference evidence="2 3" key="1">
    <citation type="submission" date="2020-03" db="EMBL/GenBank/DDBJ databases">
        <title>FDA dAtabase for Regulatory Grade micrObial Sequences (FDA-ARGOS): Supporting development and validation of Infectious Disease Dx tests.</title>
        <authorList>
            <person name="Campos J."/>
            <person name="Goldberg B."/>
            <person name="Tallon L."/>
            <person name="Sadzewicz L."/>
            <person name="Vavikolanu K."/>
            <person name="Mehta A."/>
            <person name="Aluvathingal J."/>
            <person name="Nadendla S."/>
            <person name="Nandy P."/>
            <person name="Geyer C."/>
            <person name="Yan Y."/>
            <person name="Sichtig H."/>
        </authorList>
    </citation>
    <scope>NUCLEOTIDE SEQUENCE [LARGE SCALE GENOMIC DNA]</scope>
    <source>
        <strain evidence="2 3">FDAARGOS_656</strain>
    </source>
</reference>
<sequence>MSRHSSRKCSLAIESPIDDSCNNPLNAFLIYSGKTDTHSNNNNGADDEMATTDESMSPLASSTFLSPMTPPGSRNTTQLSNQQLTKPLRCHRRPSMIKCTSLPELTAMSTHTVTTSPPLSSLITNSTTHAILGNRRISICDLDNFTGEIDYVKQQQHEQHQQQLQSPDIANFMYCNLSTSDIDKTPRKFSFHHRPKTAPGMMIGGSDETPQNHDHEDNEHEYGPKQQEQESMEIDKEKEEVATQNTQLPHHYIENLASFQFRNHKRRNSTALKFEEPKIL</sequence>
<evidence type="ECO:0000313" key="2">
    <source>
        <dbReference type="EMBL" id="KAF6072393.1"/>
    </source>
</evidence>
<dbReference type="AlphaFoldDB" id="A0A8H6C468"/>
<proteinExistence type="predicted"/>
<feature type="compositionally biased region" description="Polar residues" evidence="1">
    <location>
        <begin position="52"/>
        <end position="85"/>
    </location>
</feature>
<evidence type="ECO:0000256" key="1">
    <source>
        <dbReference type="SAM" id="MobiDB-lite"/>
    </source>
</evidence>
<feature type="compositionally biased region" description="Basic and acidic residues" evidence="1">
    <location>
        <begin position="210"/>
        <end position="223"/>
    </location>
</feature>
<dbReference type="InterPro" id="IPR031426">
    <property type="entry name" value="DUF4667"/>
</dbReference>
<evidence type="ECO:0000313" key="3">
    <source>
        <dbReference type="Proteomes" id="UP000536275"/>
    </source>
</evidence>
<comment type="caution">
    <text evidence="2">The sequence shown here is derived from an EMBL/GenBank/DDBJ whole genome shotgun (WGS) entry which is preliminary data.</text>
</comment>
<protein>
    <submittedName>
        <fullName evidence="2">Uncharacterized protein</fullName>
    </submittedName>
</protein>
<dbReference type="Pfam" id="PF15700">
    <property type="entry name" value="DUF4667"/>
    <property type="match status" value="1"/>
</dbReference>
<dbReference type="Proteomes" id="UP000536275">
    <property type="component" value="Unassembled WGS sequence"/>
</dbReference>
<gene>
    <name evidence="2" type="ORF">FOB64_000436</name>
</gene>
<dbReference type="EMBL" id="JABWAD010000007">
    <property type="protein sequence ID" value="KAF6072393.1"/>
    <property type="molecule type" value="Genomic_DNA"/>
</dbReference>
<feature type="region of interest" description="Disordered" evidence="1">
    <location>
        <begin position="195"/>
        <end position="245"/>
    </location>
</feature>
<name>A0A8H6C468_CANAX</name>